<dbReference type="EMBL" id="JAFEKC020000011">
    <property type="protein sequence ID" value="KAK0512287.1"/>
    <property type="molecule type" value="Genomic_DNA"/>
</dbReference>
<dbReference type="AlphaFoldDB" id="A0AA39QZR7"/>
<feature type="compositionally biased region" description="Low complexity" evidence="1">
    <location>
        <begin position="44"/>
        <end position="87"/>
    </location>
</feature>
<name>A0AA39QZR7_9LECA</name>
<evidence type="ECO:0000256" key="1">
    <source>
        <dbReference type="SAM" id="MobiDB-lite"/>
    </source>
</evidence>
<dbReference type="Proteomes" id="UP001166286">
    <property type="component" value="Unassembled WGS sequence"/>
</dbReference>
<comment type="caution">
    <text evidence="2">The sequence shown here is derived from an EMBL/GenBank/DDBJ whole genome shotgun (WGS) entry which is preliminary data.</text>
</comment>
<feature type="region of interest" description="Disordered" evidence="1">
    <location>
        <begin position="167"/>
        <end position="199"/>
    </location>
</feature>
<proteinExistence type="predicted"/>
<organism evidence="2 3">
    <name type="scientific">Cladonia borealis</name>
    <dbReference type="NCBI Taxonomy" id="184061"/>
    <lineage>
        <taxon>Eukaryota</taxon>
        <taxon>Fungi</taxon>
        <taxon>Dikarya</taxon>
        <taxon>Ascomycota</taxon>
        <taxon>Pezizomycotina</taxon>
        <taxon>Lecanoromycetes</taxon>
        <taxon>OSLEUM clade</taxon>
        <taxon>Lecanoromycetidae</taxon>
        <taxon>Lecanorales</taxon>
        <taxon>Lecanorineae</taxon>
        <taxon>Cladoniaceae</taxon>
        <taxon>Cladonia</taxon>
    </lineage>
</organism>
<protein>
    <submittedName>
        <fullName evidence="2">Uncharacterized protein</fullName>
    </submittedName>
</protein>
<feature type="compositionally biased region" description="Polar residues" evidence="1">
    <location>
        <begin position="34"/>
        <end position="43"/>
    </location>
</feature>
<evidence type="ECO:0000313" key="3">
    <source>
        <dbReference type="Proteomes" id="UP001166286"/>
    </source>
</evidence>
<reference evidence="2" key="1">
    <citation type="submission" date="2023-03" db="EMBL/GenBank/DDBJ databases">
        <title>Complete genome of Cladonia borealis.</title>
        <authorList>
            <person name="Park H."/>
        </authorList>
    </citation>
    <scope>NUCLEOTIDE SEQUENCE</scope>
    <source>
        <strain evidence="2">ANT050790</strain>
    </source>
</reference>
<sequence length="199" mass="21586">MSRSTRNSECSRRALPSLAFSRSRNNYYFKASISPPTTSCTDLGTSPTSQTSGSTTPSDRSLSPVSPVSSSSSQYSFSPITPPSSLSTSSFANCATPDWPNRDILAPLGSYCGSHASLHIADEDFLDLDLQHLRTDSSVSTYEEPEISWEQTKQPPLVLQAMPQVAKKAAPVGQRRRRSSPLKKKKVALAMSPITEAQE</sequence>
<accession>A0AA39QZR7</accession>
<keyword evidence="3" id="KW-1185">Reference proteome</keyword>
<feature type="compositionally biased region" description="Basic residues" evidence="1">
    <location>
        <begin position="174"/>
        <end position="187"/>
    </location>
</feature>
<feature type="region of interest" description="Disordered" evidence="1">
    <location>
        <begin position="31"/>
        <end position="87"/>
    </location>
</feature>
<evidence type="ECO:0000313" key="2">
    <source>
        <dbReference type="EMBL" id="KAK0512287.1"/>
    </source>
</evidence>
<gene>
    <name evidence="2" type="ORF">JMJ35_005415</name>
</gene>